<reference evidence="3" key="1">
    <citation type="submission" date="2021-01" db="EMBL/GenBank/DDBJ databases">
        <authorList>
            <person name="Corre E."/>
            <person name="Pelletier E."/>
            <person name="Niang G."/>
            <person name="Scheremetjew M."/>
            <person name="Finn R."/>
            <person name="Kale V."/>
            <person name="Holt S."/>
            <person name="Cochrane G."/>
            <person name="Meng A."/>
            <person name="Brown T."/>
            <person name="Cohen L."/>
        </authorList>
    </citation>
    <scope>NUCLEOTIDE SEQUENCE</scope>
    <source>
        <strain evidence="3">10249 10 AB</strain>
    </source>
</reference>
<keyword evidence="2" id="KW-0732">Signal</keyword>
<name>A0A7S4A9T2_9STRA</name>
<keyword evidence="1" id="KW-0812">Transmembrane</keyword>
<feature type="signal peptide" evidence="2">
    <location>
        <begin position="1"/>
        <end position="23"/>
    </location>
</feature>
<dbReference type="EMBL" id="HBIX01001634">
    <property type="protein sequence ID" value="CAE0708494.1"/>
    <property type="molecule type" value="Transcribed_RNA"/>
</dbReference>
<keyword evidence="1" id="KW-1133">Transmembrane helix</keyword>
<keyword evidence="1" id="KW-0472">Membrane</keyword>
<evidence type="ECO:0000256" key="1">
    <source>
        <dbReference type="SAM" id="Phobius"/>
    </source>
</evidence>
<proteinExistence type="predicted"/>
<sequence length="433" mass="48596">MMMRKAKLLVVLLGCADLFGAYGLNNGGLEIDPMPKQAREKDDGKDGRSLADMMTPGDRVSAIDRSSAICSADSLSEQGEIERTVINYYYAIESTEHITTSDSTGRYIVRMLEDKLFRAIRPAILWCYFDEAQETRRNLLHDTPVGFGGDHFRRLTLEEAQRRLSIVSVSTSPQDKATTLNCNFSTNGSENCVVMHGMVTIMHHATSNVSLVVASIYDSTQKAMDYSENFILLTAEENVANITNIEWLGETEEDATIGRSNRNRGFGFAQANTEVLVQDEDENNYFVILLLLLLLLLIAFALFVTKKRTKQNMKKRELFHVTQSFDDVNLQIGNLSTNDSFPPATDFDARAEKSFENQSTAEISLEKDDDYSSDRRCYLVTPSRSALGTKHSLIDVHNCSSARCPVCTYQPRDVEFYSKSEDFGALRFGESEV</sequence>
<accession>A0A7S4A9T2</accession>
<feature type="transmembrane region" description="Helical" evidence="1">
    <location>
        <begin position="285"/>
        <end position="305"/>
    </location>
</feature>
<protein>
    <submittedName>
        <fullName evidence="3">Uncharacterized protein</fullName>
    </submittedName>
</protein>
<feature type="chain" id="PRO_5030918884" evidence="2">
    <location>
        <begin position="24"/>
        <end position="433"/>
    </location>
</feature>
<gene>
    <name evidence="3" type="ORF">PAUS00366_LOCUS1214</name>
</gene>
<dbReference type="AlphaFoldDB" id="A0A7S4A9T2"/>
<evidence type="ECO:0000313" key="3">
    <source>
        <dbReference type="EMBL" id="CAE0708494.1"/>
    </source>
</evidence>
<organism evidence="3">
    <name type="scientific">Pseudo-nitzschia australis</name>
    <dbReference type="NCBI Taxonomy" id="44445"/>
    <lineage>
        <taxon>Eukaryota</taxon>
        <taxon>Sar</taxon>
        <taxon>Stramenopiles</taxon>
        <taxon>Ochrophyta</taxon>
        <taxon>Bacillariophyta</taxon>
        <taxon>Bacillariophyceae</taxon>
        <taxon>Bacillariophycidae</taxon>
        <taxon>Bacillariales</taxon>
        <taxon>Bacillariaceae</taxon>
        <taxon>Pseudo-nitzschia</taxon>
    </lineage>
</organism>
<evidence type="ECO:0000256" key="2">
    <source>
        <dbReference type="SAM" id="SignalP"/>
    </source>
</evidence>